<dbReference type="RefSeq" id="XP_014376992.2">
    <property type="nucleotide sequence ID" value="XM_014521506.2"/>
</dbReference>
<accession>A0A1U8D6S8</accession>
<dbReference type="eggNOG" id="ENOG502SJZT">
    <property type="taxonomic scope" value="Eukaryota"/>
</dbReference>
<dbReference type="PANTHER" id="PTHR15992:SF5">
    <property type="entry name" value="HOLLIDAY JUNCTION RECOGNITION PROTEIN"/>
    <property type="match status" value="1"/>
</dbReference>
<dbReference type="GeneID" id="102378958"/>
<dbReference type="GO" id="GO:0034080">
    <property type="term" value="P:CENP-A containing chromatin assembly"/>
    <property type="evidence" value="ECO:0007669"/>
    <property type="project" value="TreeGrafter"/>
</dbReference>
<gene>
    <name evidence="2" type="primary">LOC102378958</name>
</gene>
<dbReference type="KEGG" id="asn:102378958"/>
<proteinExistence type="predicted"/>
<evidence type="ECO:0000313" key="2">
    <source>
        <dbReference type="RefSeq" id="XP_014376992.2"/>
    </source>
</evidence>
<dbReference type="PANTHER" id="PTHR15992">
    <property type="entry name" value="HOLLIDAY JUNCTION RECOGNITION PROTEIN"/>
    <property type="match status" value="1"/>
</dbReference>
<protein>
    <submittedName>
        <fullName evidence="2">LOW QUALITY PROTEIN: uncharacterized protein LOC102378958</fullName>
    </submittedName>
</protein>
<dbReference type="GO" id="GO:0042393">
    <property type="term" value="F:histone binding"/>
    <property type="evidence" value="ECO:0007669"/>
    <property type="project" value="TreeGrafter"/>
</dbReference>
<keyword evidence="1" id="KW-1185">Reference proteome</keyword>
<organism evidence="1 2">
    <name type="scientific">Alligator sinensis</name>
    <name type="common">Chinese alligator</name>
    <dbReference type="NCBI Taxonomy" id="38654"/>
    <lineage>
        <taxon>Eukaryota</taxon>
        <taxon>Metazoa</taxon>
        <taxon>Chordata</taxon>
        <taxon>Craniata</taxon>
        <taxon>Vertebrata</taxon>
        <taxon>Euteleostomi</taxon>
        <taxon>Archelosauria</taxon>
        <taxon>Archosauria</taxon>
        <taxon>Crocodylia</taxon>
        <taxon>Alligatoridae</taxon>
        <taxon>Alligatorinae</taxon>
        <taxon>Alligator</taxon>
    </lineage>
</organism>
<evidence type="ECO:0000313" key="1">
    <source>
        <dbReference type="Proteomes" id="UP000189705"/>
    </source>
</evidence>
<dbReference type="Gene3D" id="6.10.250.2320">
    <property type="match status" value="1"/>
</dbReference>
<name>A0A1U8D6S8_ALLSI</name>
<sequence>MDDLGERLHRSGARFADALNGIVTKYSYPFEDDVLVSMQTLSCNTPDGPRSWEDISQNYLKRRRKLLKKTTHYQVTTETEQSIAGVEDEDMKSYQEVAGESFIQSSEESQVEDTDTENKADLVSIRRSFENVNLKENNILLANPSEMEMGDKFRVRVDVLVQGDDRNIPKWITVAPREKPESIYLLSPLQGLMETSKSVFEDTVAPRCRPLMEKNETGYDSFYEEYQSADEECSWSNVTLADLYPSMVENLSKLINRQTQRKIADYIIRNYKRRGWHPKKSRLNVTMVKTKRLRPARLRPAKVKRILLNTYGGNDQEKQKLLPGTKVNENNYDTCLTRDESDVLSCLPFNTEEMEIDCIIDCSGSFANNSYTERTDQNILKSTIFPNAVIRTDETLLVESPPQATLSLKHSQGSPAEKLPEISSQKYPSVTCTGGLGSVSLCLMKDGENSKIDGVTFDSTSERNTPTRNFNADANTFLSLNNYSLARTSDVFHRQPEIKPIEGGVLLQRSHSFSSLPVNRSPSKAQQKYETAFEKVYQKLCSKELQKPLIFPKPPSNLRGFEEKESLFKINFSESEKCHKQYEHAFDKIYQKLHTEGLPKLPTFLRASNLRKYECIQMSETVNALINSPIRTLPSFARIKRVADIHKEDLLFSPLKRLKNVPESYCPKGACPKSSRKKHVNSQTTGMDLSNTKDEIVVSLSQSPNNQNYDSENFNVGFPASPNHTFLVHPSTFLQESRIADIYATIPRMLQNHGSTRNAEKRQQRIFRKLSYNDE</sequence>
<dbReference type="AlphaFoldDB" id="A0A1U8D6S8"/>
<dbReference type="GO" id="GO:0000775">
    <property type="term" value="C:chromosome, centromeric region"/>
    <property type="evidence" value="ECO:0007669"/>
    <property type="project" value="TreeGrafter"/>
</dbReference>
<dbReference type="Proteomes" id="UP000189705">
    <property type="component" value="Unplaced"/>
</dbReference>
<dbReference type="STRING" id="38654.A0A1U8D6S8"/>
<dbReference type="InParanoid" id="A0A1U8D6S8"/>
<reference evidence="2" key="1">
    <citation type="submission" date="2025-08" db="UniProtKB">
        <authorList>
            <consortium name="RefSeq"/>
        </authorList>
    </citation>
    <scope>IDENTIFICATION</scope>
</reference>